<dbReference type="GO" id="GO:0005829">
    <property type="term" value="C:cytosol"/>
    <property type="evidence" value="ECO:0007669"/>
    <property type="project" value="TreeGrafter"/>
</dbReference>
<dbReference type="HOGENOM" id="CLU_008023_0_3_6"/>
<keyword evidence="8 9" id="KW-0289">Folate biosynthesis</keyword>
<dbReference type="InterPro" id="IPR000489">
    <property type="entry name" value="Pterin-binding_dom"/>
</dbReference>
<dbReference type="PANTHER" id="PTHR20941">
    <property type="entry name" value="FOLATE SYNTHESIS PROTEINS"/>
    <property type="match status" value="1"/>
</dbReference>
<dbReference type="EMBL" id="CP003746">
    <property type="protein sequence ID" value="AFU98670.1"/>
    <property type="molecule type" value="Genomic_DNA"/>
</dbReference>
<keyword evidence="12" id="KW-1185">Reference proteome</keyword>
<dbReference type="InterPro" id="IPR006390">
    <property type="entry name" value="DHP_synth_dom"/>
</dbReference>
<reference evidence="11 12" key="1">
    <citation type="journal article" date="2013" name="Genome Announc.">
        <title>Complete genome sequence of Simiduia agarivorans SA1(T), a marine bacterium able to degrade a variety of polysaccharides.</title>
        <authorList>
            <person name="Lin S.Y."/>
            <person name="Shieh W.Y."/>
            <person name="Chen J.S."/>
            <person name="Tang S.L."/>
        </authorList>
    </citation>
    <scope>NUCLEOTIDE SEQUENCE [LARGE SCALE GENOMIC DNA]</scope>
    <source>
        <strain evidence="12">DSM 21679 / JCM 13881 / BCRC 17597 / SA1</strain>
    </source>
</reference>
<dbReference type="NCBIfam" id="TIGR01496">
    <property type="entry name" value="DHPS"/>
    <property type="match status" value="1"/>
</dbReference>
<dbReference type="PANTHER" id="PTHR20941:SF1">
    <property type="entry name" value="FOLIC ACID SYNTHESIS PROTEIN FOL1"/>
    <property type="match status" value="1"/>
</dbReference>
<keyword evidence="7 9" id="KW-0460">Magnesium</keyword>
<comment type="cofactor">
    <cofactor evidence="2 9">
        <name>Mg(2+)</name>
        <dbReference type="ChEBI" id="CHEBI:18420"/>
    </cofactor>
</comment>
<comment type="catalytic activity">
    <reaction evidence="1">
        <text>(7,8-dihydropterin-6-yl)methyl diphosphate + 4-aminobenzoate = 7,8-dihydropteroate + diphosphate</text>
        <dbReference type="Rhea" id="RHEA:19949"/>
        <dbReference type="ChEBI" id="CHEBI:17836"/>
        <dbReference type="ChEBI" id="CHEBI:17839"/>
        <dbReference type="ChEBI" id="CHEBI:33019"/>
        <dbReference type="ChEBI" id="CHEBI:72950"/>
        <dbReference type="EC" id="2.5.1.15"/>
    </reaction>
</comment>
<evidence type="ECO:0000313" key="12">
    <source>
        <dbReference type="Proteomes" id="UP000000466"/>
    </source>
</evidence>
<evidence type="ECO:0000256" key="5">
    <source>
        <dbReference type="ARBA" id="ARBA00022679"/>
    </source>
</evidence>
<dbReference type="CDD" id="cd00739">
    <property type="entry name" value="DHPS"/>
    <property type="match status" value="1"/>
</dbReference>
<dbReference type="PROSITE" id="PS00792">
    <property type="entry name" value="DHPS_1"/>
    <property type="match status" value="1"/>
</dbReference>
<sequence>MDFGGRRLDLNQPHVMGILNITPDSFSDGGQLFAGGVNLDAVLHRAATMVDEGASFLDVGGESTRPGAAPVSVQQELDRVLPVVEALAGRFDVVVSVDTSTPEVMSAAAGLGAGLINDVRALGRPGALAAAAGTGLPVCLMHMQGQPDTMQRAPQYHDAVAEVQDFLSRRHQACVEAGIGAGNVLFDPGFGFGKTLEHNLALFRALPAFATRAPVLVGVSRKTMIGQLCNRDVGQRLAGGLAFAMLALQAGASILRVHDVAETMDTVKVWRACGQAKH</sequence>
<evidence type="ECO:0000256" key="9">
    <source>
        <dbReference type="RuleBase" id="RU361205"/>
    </source>
</evidence>
<dbReference type="UniPathway" id="UPA00077">
    <property type="reaction ID" value="UER00156"/>
</dbReference>
<dbReference type="AlphaFoldDB" id="K4KKE7"/>
<evidence type="ECO:0000256" key="8">
    <source>
        <dbReference type="ARBA" id="ARBA00022909"/>
    </source>
</evidence>
<dbReference type="GO" id="GO:0046656">
    <property type="term" value="P:folic acid biosynthetic process"/>
    <property type="evidence" value="ECO:0007669"/>
    <property type="project" value="UniProtKB-KW"/>
</dbReference>
<dbReference type="EC" id="2.5.1.15" evidence="4 9"/>
<dbReference type="GO" id="GO:0046872">
    <property type="term" value="F:metal ion binding"/>
    <property type="evidence" value="ECO:0007669"/>
    <property type="project" value="UniProtKB-KW"/>
</dbReference>
<name>K4KKE7_SIMAS</name>
<protein>
    <recommendedName>
        <fullName evidence="4 9">Dihydropteroate synthase</fullName>
        <shortName evidence="9">DHPS</shortName>
        <ecNumber evidence="4 9">2.5.1.15</ecNumber>
    </recommendedName>
    <alternativeName>
        <fullName evidence="9">Dihydropteroate pyrophosphorylase</fullName>
    </alternativeName>
</protein>
<dbReference type="GO" id="GO:0004156">
    <property type="term" value="F:dihydropteroate synthase activity"/>
    <property type="evidence" value="ECO:0007669"/>
    <property type="project" value="UniProtKB-EC"/>
</dbReference>
<keyword evidence="6 9" id="KW-0479">Metal-binding</keyword>
<evidence type="ECO:0000256" key="1">
    <source>
        <dbReference type="ARBA" id="ARBA00000012"/>
    </source>
</evidence>
<evidence type="ECO:0000259" key="10">
    <source>
        <dbReference type="PROSITE" id="PS50972"/>
    </source>
</evidence>
<proteinExistence type="inferred from homology"/>
<dbReference type="InterPro" id="IPR011005">
    <property type="entry name" value="Dihydropteroate_synth-like_sf"/>
</dbReference>
<evidence type="ECO:0000256" key="6">
    <source>
        <dbReference type="ARBA" id="ARBA00022723"/>
    </source>
</evidence>
<evidence type="ECO:0000256" key="3">
    <source>
        <dbReference type="ARBA" id="ARBA00004763"/>
    </source>
</evidence>
<evidence type="ECO:0000313" key="11">
    <source>
        <dbReference type="EMBL" id="AFU98670.1"/>
    </source>
</evidence>
<dbReference type="eggNOG" id="COG0294">
    <property type="taxonomic scope" value="Bacteria"/>
</dbReference>
<gene>
    <name evidence="11" type="ordered locus">M5M_07375</name>
</gene>
<keyword evidence="5 9" id="KW-0808">Transferase</keyword>
<dbReference type="PROSITE" id="PS50972">
    <property type="entry name" value="PTERIN_BINDING"/>
    <property type="match status" value="1"/>
</dbReference>
<dbReference type="STRING" id="1117647.M5M_07375"/>
<dbReference type="Proteomes" id="UP000000466">
    <property type="component" value="Chromosome"/>
</dbReference>
<dbReference type="SUPFAM" id="SSF51717">
    <property type="entry name" value="Dihydropteroate synthetase-like"/>
    <property type="match status" value="1"/>
</dbReference>
<evidence type="ECO:0000256" key="2">
    <source>
        <dbReference type="ARBA" id="ARBA00001946"/>
    </source>
</evidence>
<comment type="pathway">
    <text evidence="3 9">Cofactor biosynthesis; tetrahydrofolate biosynthesis; 7,8-dihydrofolate from 2-amino-4-hydroxy-6-hydroxymethyl-7,8-dihydropteridine diphosphate and 4-aminobenzoate: step 1/2.</text>
</comment>
<dbReference type="Pfam" id="PF00809">
    <property type="entry name" value="Pterin_bind"/>
    <property type="match status" value="1"/>
</dbReference>
<comment type="similarity">
    <text evidence="9">Belongs to the DHPS family.</text>
</comment>
<feature type="domain" description="Pterin-binding" evidence="10">
    <location>
        <begin position="13"/>
        <end position="268"/>
    </location>
</feature>
<dbReference type="Gene3D" id="3.20.20.20">
    <property type="entry name" value="Dihydropteroate synthase-like"/>
    <property type="match status" value="1"/>
</dbReference>
<dbReference type="KEGG" id="saga:M5M_07375"/>
<dbReference type="InterPro" id="IPR045031">
    <property type="entry name" value="DHP_synth-like"/>
</dbReference>
<dbReference type="OrthoDB" id="9811744at2"/>
<evidence type="ECO:0000256" key="7">
    <source>
        <dbReference type="ARBA" id="ARBA00022842"/>
    </source>
</evidence>
<evidence type="ECO:0000256" key="4">
    <source>
        <dbReference type="ARBA" id="ARBA00012458"/>
    </source>
</evidence>
<comment type="function">
    <text evidence="9">Catalyzes the condensation of para-aminobenzoate (pABA) with 6-hydroxymethyl-7,8-dihydropterin diphosphate (DHPt-PP) to form 7,8-dihydropteroate (H2Pte), the immediate precursor of folate derivatives.</text>
</comment>
<dbReference type="GO" id="GO:0046654">
    <property type="term" value="P:tetrahydrofolate biosynthetic process"/>
    <property type="evidence" value="ECO:0007669"/>
    <property type="project" value="UniProtKB-UniPathway"/>
</dbReference>
<accession>K4KKE7</accession>
<organism evidence="11 12">
    <name type="scientific">Simiduia agarivorans (strain DSM 21679 / JCM 13881 / BCRC 17597 / SA1)</name>
    <dbReference type="NCBI Taxonomy" id="1117647"/>
    <lineage>
        <taxon>Bacteria</taxon>
        <taxon>Pseudomonadati</taxon>
        <taxon>Pseudomonadota</taxon>
        <taxon>Gammaproteobacteria</taxon>
        <taxon>Cellvibrionales</taxon>
        <taxon>Cellvibrionaceae</taxon>
        <taxon>Simiduia</taxon>
    </lineage>
</organism>